<evidence type="ECO:0000313" key="1">
    <source>
        <dbReference type="EMBL" id="JAD29868.1"/>
    </source>
</evidence>
<reference evidence="1" key="1">
    <citation type="submission" date="2014-09" db="EMBL/GenBank/DDBJ databases">
        <authorList>
            <person name="Magalhaes I.L.F."/>
            <person name="Oliveira U."/>
            <person name="Santos F.R."/>
            <person name="Vidigal T.H.D.A."/>
            <person name="Brescovit A.D."/>
            <person name="Santos A.J."/>
        </authorList>
    </citation>
    <scope>NUCLEOTIDE SEQUENCE</scope>
    <source>
        <tissue evidence="1">Shoot tissue taken approximately 20 cm above the soil surface</tissue>
    </source>
</reference>
<proteinExistence type="predicted"/>
<accession>A0A0A8YWR1</accession>
<organism evidence="1">
    <name type="scientific">Arundo donax</name>
    <name type="common">Giant reed</name>
    <name type="synonym">Donax arundinaceus</name>
    <dbReference type="NCBI Taxonomy" id="35708"/>
    <lineage>
        <taxon>Eukaryota</taxon>
        <taxon>Viridiplantae</taxon>
        <taxon>Streptophyta</taxon>
        <taxon>Embryophyta</taxon>
        <taxon>Tracheophyta</taxon>
        <taxon>Spermatophyta</taxon>
        <taxon>Magnoliopsida</taxon>
        <taxon>Liliopsida</taxon>
        <taxon>Poales</taxon>
        <taxon>Poaceae</taxon>
        <taxon>PACMAD clade</taxon>
        <taxon>Arundinoideae</taxon>
        <taxon>Arundineae</taxon>
        <taxon>Arundo</taxon>
    </lineage>
</organism>
<dbReference type="AlphaFoldDB" id="A0A0A8YWR1"/>
<sequence>MNKFSDGMEQLKKATQLLKYGSLYSNNT</sequence>
<dbReference type="EMBL" id="GBRH01268027">
    <property type="protein sequence ID" value="JAD29868.1"/>
    <property type="molecule type" value="Transcribed_RNA"/>
</dbReference>
<name>A0A0A8YWR1_ARUDO</name>
<protein>
    <submittedName>
        <fullName evidence="1">Uncharacterized protein</fullName>
    </submittedName>
</protein>
<reference evidence="1" key="2">
    <citation type="journal article" date="2015" name="Data Brief">
        <title>Shoot transcriptome of the giant reed, Arundo donax.</title>
        <authorList>
            <person name="Barrero R.A."/>
            <person name="Guerrero F.D."/>
            <person name="Moolhuijzen P."/>
            <person name="Goolsby J.A."/>
            <person name="Tidwell J."/>
            <person name="Bellgard S.E."/>
            <person name="Bellgard M.I."/>
        </authorList>
    </citation>
    <scope>NUCLEOTIDE SEQUENCE</scope>
    <source>
        <tissue evidence="1">Shoot tissue taken approximately 20 cm above the soil surface</tissue>
    </source>
</reference>